<dbReference type="InterPro" id="IPR029068">
    <property type="entry name" value="Glyas_Bleomycin-R_OHBP_Dase"/>
</dbReference>
<feature type="domain" description="PhnB-like" evidence="1">
    <location>
        <begin position="4"/>
        <end position="118"/>
    </location>
</feature>
<evidence type="ECO:0000313" key="3">
    <source>
        <dbReference type="Proteomes" id="UP000180215"/>
    </source>
</evidence>
<dbReference type="InterPro" id="IPR009725">
    <property type="entry name" value="3_dmu_93_MTrfase"/>
</dbReference>
<comment type="caution">
    <text evidence="2">The sequence shown here is derived from an EMBL/GenBank/DDBJ whole genome shotgun (WGS) entry which is preliminary data.</text>
</comment>
<dbReference type="Pfam" id="PF06983">
    <property type="entry name" value="3-dmu-9_3-mt"/>
    <property type="match status" value="1"/>
</dbReference>
<reference evidence="2 3" key="1">
    <citation type="submission" date="2016-10" db="EMBL/GenBank/DDBJ databases">
        <title>Draft genome sequence of Methylobacterium extorquens CP3, a seed endophyte of Crotalaria pumila with plant growth-promoting and metal tolerance properties.</title>
        <authorList>
            <person name="Sanchez-Lopez A.S."/>
            <person name="Van Hamme J.D."/>
            <person name="Thijs S."/>
            <person name="Mcammond B.M."/>
            <person name="Stevens V."/>
            <person name="Gonzalez-Chavez M.D.C."/>
            <person name="Vangronsveld J."/>
        </authorList>
    </citation>
    <scope>NUCLEOTIDE SEQUENCE [LARGE SCALE GENOMIC DNA]</scope>
    <source>
        <strain evidence="2 3">CP3</strain>
    </source>
</reference>
<name>A0A1S1NVL5_METEX</name>
<dbReference type="RefSeq" id="WP_082291497.1">
    <property type="nucleotide sequence ID" value="NZ_JAKOAU010000008.1"/>
</dbReference>
<dbReference type="PANTHER" id="PTHR33990:SF2">
    <property type="entry name" value="PHNB-LIKE DOMAIN-CONTAINING PROTEIN"/>
    <property type="match status" value="1"/>
</dbReference>
<protein>
    <recommendedName>
        <fullName evidence="1">PhnB-like domain-containing protein</fullName>
    </recommendedName>
</protein>
<evidence type="ECO:0000313" key="2">
    <source>
        <dbReference type="EMBL" id="OHV14753.1"/>
    </source>
</evidence>
<dbReference type="InterPro" id="IPR028973">
    <property type="entry name" value="PhnB-like"/>
</dbReference>
<accession>A0A1S1NVL5</accession>
<organism evidence="2 3">
    <name type="scientific">Methylorubrum extorquens</name>
    <name type="common">Methylobacterium dichloromethanicum</name>
    <name type="synonym">Methylobacterium extorquens</name>
    <dbReference type="NCBI Taxonomy" id="408"/>
    <lineage>
        <taxon>Bacteria</taxon>
        <taxon>Pseudomonadati</taxon>
        <taxon>Pseudomonadota</taxon>
        <taxon>Alphaproteobacteria</taxon>
        <taxon>Hyphomicrobiales</taxon>
        <taxon>Methylobacteriaceae</taxon>
        <taxon>Methylorubrum</taxon>
    </lineage>
</organism>
<dbReference type="AlphaFoldDB" id="A0A1S1NVL5"/>
<dbReference type="EMBL" id="MNAO01000449">
    <property type="protein sequence ID" value="OHV14753.1"/>
    <property type="molecule type" value="Genomic_DNA"/>
</dbReference>
<dbReference type="CDD" id="cd06588">
    <property type="entry name" value="PhnB_like"/>
    <property type="match status" value="1"/>
</dbReference>
<sequence>MTSVSTCLWFDKDAEAAVRLYVSLVPDSRIDHIQRAPGPWPGGETGEPILIVFTLGGQSFQALNGGMSVDYGTAASISVSCRDQAEVDRLWSALTAEGGAEIACGWLRDRWGVPWQIVPERLPRLLADHDPNVAARVFTAMQGMVKLDVAALERAAAGGEPTP</sequence>
<proteinExistence type="predicted"/>
<evidence type="ECO:0000259" key="1">
    <source>
        <dbReference type="Pfam" id="PF06983"/>
    </source>
</evidence>
<dbReference type="SUPFAM" id="SSF54593">
    <property type="entry name" value="Glyoxalase/Bleomycin resistance protein/Dihydroxybiphenyl dioxygenase"/>
    <property type="match status" value="1"/>
</dbReference>
<gene>
    <name evidence="2" type="ORF">BK022_24105</name>
</gene>
<dbReference type="Gene3D" id="3.10.180.10">
    <property type="entry name" value="2,3-Dihydroxybiphenyl 1,2-Dioxygenase, domain 1"/>
    <property type="match status" value="1"/>
</dbReference>
<dbReference type="PANTHER" id="PTHR33990">
    <property type="entry name" value="PROTEIN YJDN-RELATED"/>
    <property type="match status" value="1"/>
</dbReference>
<dbReference type="Proteomes" id="UP000180215">
    <property type="component" value="Unassembled WGS sequence"/>
</dbReference>
<dbReference type="PIRSF" id="PIRSF021700">
    <property type="entry name" value="3_dmu_93_MTrfase"/>
    <property type="match status" value="1"/>
</dbReference>